<protein>
    <submittedName>
        <fullName evidence="1">PF20097 family protein</fullName>
    </submittedName>
</protein>
<evidence type="ECO:0000313" key="1">
    <source>
        <dbReference type="EMBL" id="MCM2373674.1"/>
    </source>
</evidence>
<accession>A0ABT0UAF4</accession>
<name>A0ABT0UAF4_9BACT</name>
<organism evidence="1 2">
    <name type="scientific">Aporhodopirellula aestuarii</name>
    <dbReference type="NCBI Taxonomy" id="2950107"/>
    <lineage>
        <taxon>Bacteria</taxon>
        <taxon>Pseudomonadati</taxon>
        <taxon>Planctomycetota</taxon>
        <taxon>Planctomycetia</taxon>
        <taxon>Pirellulales</taxon>
        <taxon>Pirellulaceae</taxon>
        <taxon>Aporhodopirellula</taxon>
    </lineage>
</organism>
<dbReference type="Proteomes" id="UP001202961">
    <property type="component" value="Unassembled WGS sequence"/>
</dbReference>
<dbReference type="RefSeq" id="WP_250931460.1">
    <property type="nucleotide sequence ID" value="NZ_JAMQBK010000063.1"/>
</dbReference>
<keyword evidence="2" id="KW-1185">Reference proteome</keyword>
<comment type="caution">
    <text evidence="1">The sequence shown here is derived from an EMBL/GenBank/DDBJ whole genome shotgun (WGS) entry which is preliminary data.</text>
</comment>
<gene>
    <name evidence="1" type="ORF">NB063_23925</name>
</gene>
<sequence>MNSPRCPGCHTEMREGFLLDRYGEYHRENLFWVSGNFSSYMLGHETTLPVVSWRCPSCGLLASYAVEEEPQYTSNHPDQRSCVPANDAVTRQYTDECRENASLC</sequence>
<proteinExistence type="predicted"/>
<reference evidence="1 2" key="1">
    <citation type="journal article" date="2022" name="Syst. Appl. Microbiol.">
        <title>Rhodopirellula aestuarii sp. nov., a novel member of the genus Rhodopirellula isolated from brackish sediments collected in the Tagus River estuary, Portugal.</title>
        <authorList>
            <person name="Vitorino I.R."/>
            <person name="Klimek D."/>
            <person name="Calusinska M."/>
            <person name="Lobo-da-Cunha A."/>
            <person name="Vasconcelos V."/>
            <person name="Lage O.M."/>
        </authorList>
    </citation>
    <scope>NUCLEOTIDE SEQUENCE [LARGE SCALE GENOMIC DNA]</scope>
    <source>
        <strain evidence="1 2">ICT_H3.1</strain>
    </source>
</reference>
<evidence type="ECO:0000313" key="2">
    <source>
        <dbReference type="Proteomes" id="UP001202961"/>
    </source>
</evidence>
<dbReference type="EMBL" id="JAMQBK010000063">
    <property type="protein sequence ID" value="MCM2373674.1"/>
    <property type="molecule type" value="Genomic_DNA"/>
</dbReference>